<dbReference type="Pfam" id="PF00072">
    <property type="entry name" value="Response_reg"/>
    <property type="match status" value="1"/>
</dbReference>
<feature type="domain" description="HTH LytTR-type" evidence="3">
    <location>
        <begin position="148"/>
        <end position="251"/>
    </location>
</feature>
<gene>
    <name evidence="4" type="ORF">CLV25_101488</name>
</gene>
<dbReference type="Gene3D" id="2.40.50.1020">
    <property type="entry name" value="LytTr DNA-binding domain"/>
    <property type="match status" value="1"/>
</dbReference>
<dbReference type="PROSITE" id="PS50110">
    <property type="entry name" value="RESPONSE_REGULATORY"/>
    <property type="match status" value="1"/>
</dbReference>
<proteinExistence type="predicted"/>
<dbReference type="Proteomes" id="UP000294830">
    <property type="component" value="Unassembled WGS sequence"/>
</dbReference>
<evidence type="ECO:0000313" key="5">
    <source>
        <dbReference type="Proteomes" id="UP000294830"/>
    </source>
</evidence>
<dbReference type="OrthoDB" id="1490554at2"/>
<feature type="domain" description="Response regulatory" evidence="2">
    <location>
        <begin position="3"/>
        <end position="117"/>
    </location>
</feature>
<dbReference type="PROSITE" id="PS50930">
    <property type="entry name" value="HTH_LYTTR"/>
    <property type="match status" value="1"/>
</dbReference>
<dbReference type="GO" id="GO:0000156">
    <property type="term" value="F:phosphorelay response regulator activity"/>
    <property type="evidence" value="ECO:0007669"/>
    <property type="project" value="InterPro"/>
</dbReference>
<organism evidence="4 5">
    <name type="scientific">Acetobacteroides hydrogenigenes</name>
    <dbReference type="NCBI Taxonomy" id="979970"/>
    <lineage>
        <taxon>Bacteria</taxon>
        <taxon>Pseudomonadati</taxon>
        <taxon>Bacteroidota</taxon>
        <taxon>Bacteroidia</taxon>
        <taxon>Bacteroidales</taxon>
        <taxon>Rikenellaceae</taxon>
        <taxon>Acetobacteroides</taxon>
    </lineage>
</organism>
<dbReference type="Pfam" id="PF04397">
    <property type="entry name" value="LytTR"/>
    <property type="match status" value="1"/>
</dbReference>
<keyword evidence="1" id="KW-0597">Phosphoprotein</keyword>
<comment type="caution">
    <text evidence="4">The sequence shown here is derived from an EMBL/GenBank/DDBJ whole genome shotgun (WGS) entry which is preliminary data.</text>
</comment>
<evidence type="ECO:0000259" key="2">
    <source>
        <dbReference type="PROSITE" id="PS50110"/>
    </source>
</evidence>
<protein>
    <submittedName>
        <fullName evidence="4">Two-component system LytT family response regulator</fullName>
    </submittedName>
</protein>
<sequence length="252" mass="28704">MIKALILDDEINCIDTLSIILDRKFGDEIKVVAKCTSIQQAIDCMDLYNPQVVFLDVEMPNGTGFDFLLNVKKHNFHVVFITAHESYALKAIKFNAIDYILKPINLNELEVAVSKIMQKIKEDVIINVPEIGNLLDNLKTLKSDSRKVALIGNKQTIFVEIKEIIRFEFDETSTAIYLTGNRVHHSPKSLKDFEEMLYEYNFLRVNVSSIINLSHVKAYINGGGGFAIMSDDSKIEISRRRKNEFLTKTANI</sequence>
<dbReference type="InterPro" id="IPR001789">
    <property type="entry name" value="Sig_transdc_resp-reg_receiver"/>
</dbReference>
<dbReference type="SUPFAM" id="SSF52172">
    <property type="entry name" value="CheY-like"/>
    <property type="match status" value="1"/>
</dbReference>
<feature type="modified residue" description="4-aspartylphosphate" evidence="1">
    <location>
        <position position="56"/>
    </location>
</feature>
<dbReference type="AlphaFoldDB" id="A0A4R2EZ77"/>
<dbReference type="SMART" id="SM00850">
    <property type="entry name" value="LytTR"/>
    <property type="match status" value="1"/>
</dbReference>
<dbReference type="InterPro" id="IPR007492">
    <property type="entry name" value="LytTR_DNA-bd_dom"/>
</dbReference>
<keyword evidence="5" id="KW-1185">Reference proteome</keyword>
<dbReference type="RefSeq" id="WP_131838040.1">
    <property type="nucleotide sequence ID" value="NZ_SLWB01000001.1"/>
</dbReference>
<dbReference type="EMBL" id="SLWB01000001">
    <property type="protein sequence ID" value="TCN73267.1"/>
    <property type="molecule type" value="Genomic_DNA"/>
</dbReference>
<reference evidence="4 5" key="1">
    <citation type="submission" date="2019-03" db="EMBL/GenBank/DDBJ databases">
        <title>Genomic Encyclopedia of Archaeal and Bacterial Type Strains, Phase II (KMG-II): from individual species to whole genera.</title>
        <authorList>
            <person name="Goeker M."/>
        </authorList>
    </citation>
    <scope>NUCLEOTIDE SEQUENCE [LARGE SCALE GENOMIC DNA]</scope>
    <source>
        <strain evidence="4 5">RL-C</strain>
    </source>
</reference>
<dbReference type="InterPro" id="IPR046947">
    <property type="entry name" value="LytR-like"/>
</dbReference>
<dbReference type="PANTHER" id="PTHR37299:SF1">
    <property type="entry name" value="STAGE 0 SPORULATION PROTEIN A HOMOLOG"/>
    <property type="match status" value="1"/>
</dbReference>
<dbReference type="Gene3D" id="3.40.50.2300">
    <property type="match status" value="1"/>
</dbReference>
<name>A0A4R2EZ77_9BACT</name>
<dbReference type="PANTHER" id="PTHR37299">
    <property type="entry name" value="TRANSCRIPTIONAL REGULATOR-RELATED"/>
    <property type="match status" value="1"/>
</dbReference>
<evidence type="ECO:0000256" key="1">
    <source>
        <dbReference type="PROSITE-ProRule" id="PRU00169"/>
    </source>
</evidence>
<dbReference type="InterPro" id="IPR011006">
    <property type="entry name" value="CheY-like_superfamily"/>
</dbReference>
<dbReference type="GO" id="GO:0003677">
    <property type="term" value="F:DNA binding"/>
    <property type="evidence" value="ECO:0007669"/>
    <property type="project" value="InterPro"/>
</dbReference>
<dbReference type="SMART" id="SM00448">
    <property type="entry name" value="REC"/>
    <property type="match status" value="1"/>
</dbReference>
<evidence type="ECO:0000259" key="3">
    <source>
        <dbReference type="PROSITE" id="PS50930"/>
    </source>
</evidence>
<evidence type="ECO:0000313" key="4">
    <source>
        <dbReference type="EMBL" id="TCN73267.1"/>
    </source>
</evidence>
<accession>A0A4R2EZ77</accession>